<dbReference type="Gene3D" id="3.40.50.2000">
    <property type="entry name" value="Glycogen Phosphorylase B"/>
    <property type="match status" value="2"/>
</dbReference>
<dbReference type="OrthoDB" id="9802525at2"/>
<keyword evidence="2" id="KW-0808">Transferase</keyword>
<evidence type="ECO:0000259" key="1">
    <source>
        <dbReference type="Pfam" id="PF13439"/>
    </source>
</evidence>
<proteinExistence type="predicted"/>
<protein>
    <submittedName>
        <fullName evidence="2">Glycosyltransferase</fullName>
    </submittedName>
</protein>
<dbReference type="RefSeq" id="WP_135245539.1">
    <property type="nucleotide sequence ID" value="NZ_SIHO01000002.1"/>
</dbReference>
<feature type="domain" description="Glycosyltransferase subfamily 4-like N-terminal" evidence="1">
    <location>
        <begin position="15"/>
        <end position="190"/>
    </location>
</feature>
<dbReference type="SUPFAM" id="SSF53756">
    <property type="entry name" value="UDP-Glycosyltransferase/glycogen phosphorylase"/>
    <property type="match status" value="1"/>
</dbReference>
<gene>
    <name evidence="2" type="ORF">EUV02_06985</name>
</gene>
<evidence type="ECO:0000313" key="2">
    <source>
        <dbReference type="EMBL" id="TFU02947.1"/>
    </source>
</evidence>
<dbReference type="PANTHER" id="PTHR45947">
    <property type="entry name" value="SULFOQUINOVOSYL TRANSFERASE SQD2"/>
    <property type="match status" value="1"/>
</dbReference>
<name>A0A4Y9ELP8_9SPHN</name>
<dbReference type="EMBL" id="SIHO01000002">
    <property type="protein sequence ID" value="TFU02947.1"/>
    <property type="molecule type" value="Genomic_DNA"/>
</dbReference>
<dbReference type="InterPro" id="IPR050194">
    <property type="entry name" value="Glycosyltransferase_grp1"/>
</dbReference>
<sequence>MRIVDVAEFYAPKGGGVRTYIDAKIEAGNAAGHEIVIIAPGPEDRTDVRGRSRIIWVKAPILAVDKRYHVFWAEAPVHALLEAEAPDLVECSSPWQGARIVAHWQSKHGQVTPKVLFQHADPVASYPQQWFGGRLSVETIDKLFGFYWRYLRGVAKGFDEIVVGGPWMAERLHAQGLPMPIPVPMGVDTATFTPHLRSAVLRTQLLADCGLGPDATLLVGVGRHHIQKLWPLAIDAVGRAQAAGANIGFVQIGDGMARKAVERAAAKVPHVVLKGHVGDRDTLASMLASGDALLHASSSETYGLAVAEALAAGLPLVAPAGGAVLDLLSPNWSESFTPHDAGDAAAAIGRFLRRDREAMAAAAAHAGATVVGDSDAHFKRLFATYARLVDEHAARR</sequence>
<keyword evidence="3" id="KW-1185">Reference proteome</keyword>
<dbReference type="AlphaFoldDB" id="A0A4Y9ELP8"/>
<dbReference type="GO" id="GO:0016757">
    <property type="term" value="F:glycosyltransferase activity"/>
    <property type="evidence" value="ECO:0007669"/>
    <property type="project" value="TreeGrafter"/>
</dbReference>
<dbReference type="Proteomes" id="UP000297737">
    <property type="component" value="Unassembled WGS sequence"/>
</dbReference>
<dbReference type="Pfam" id="PF13439">
    <property type="entry name" value="Glyco_transf_4"/>
    <property type="match status" value="1"/>
</dbReference>
<organism evidence="2 3">
    <name type="scientific">Glacieibacterium arshaanense</name>
    <dbReference type="NCBI Taxonomy" id="2511025"/>
    <lineage>
        <taxon>Bacteria</taxon>
        <taxon>Pseudomonadati</taxon>
        <taxon>Pseudomonadota</taxon>
        <taxon>Alphaproteobacteria</taxon>
        <taxon>Sphingomonadales</taxon>
        <taxon>Sphingosinicellaceae</taxon>
        <taxon>Glacieibacterium</taxon>
    </lineage>
</organism>
<dbReference type="Pfam" id="PF13692">
    <property type="entry name" value="Glyco_trans_1_4"/>
    <property type="match status" value="1"/>
</dbReference>
<accession>A0A4Y9ELP8</accession>
<comment type="caution">
    <text evidence="2">The sequence shown here is derived from an EMBL/GenBank/DDBJ whole genome shotgun (WGS) entry which is preliminary data.</text>
</comment>
<dbReference type="PANTHER" id="PTHR45947:SF3">
    <property type="entry name" value="SULFOQUINOVOSYL TRANSFERASE SQD2"/>
    <property type="match status" value="1"/>
</dbReference>
<reference evidence="2 3" key="1">
    <citation type="submission" date="2019-02" db="EMBL/GenBank/DDBJ databases">
        <title>Polymorphobacter sp. isolated from the lake at the Tibet of China.</title>
        <authorList>
            <person name="Li A."/>
        </authorList>
    </citation>
    <scope>NUCLEOTIDE SEQUENCE [LARGE SCALE GENOMIC DNA]</scope>
    <source>
        <strain evidence="2 3">DJ1R-1</strain>
    </source>
</reference>
<dbReference type="InterPro" id="IPR028098">
    <property type="entry name" value="Glyco_trans_4-like_N"/>
</dbReference>
<evidence type="ECO:0000313" key="3">
    <source>
        <dbReference type="Proteomes" id="UP000297737"/>
    </source>
</evidence>